<feature type="transmembrane region" description="Helical" evidence="7">
    <location>
        <begin position="107"/>
        <end position="127"/>
    </location>
</feature>
<keyword evidence="3" id="KW-1003">Cell membrane</keyword>
<dbReference type="GO" id="GO:0055085">
    <property type="term" value="P:transmembrane transport"/>
    <property type="evidence" value="ECO:0007669"/>
    <property type="project" value="InterPro"/>
</dbReference>
<dbReference type="PANTHER" id="PTHR30193:SF37">
    <property type="entry name" value="INNER MEMBRANE ABC TRANSPORTER PERMEASE PROTEIN YCJO"/>
    <property type="match status" value="1"/>
</dbReference>
<evidence type="ECO:0000256" key="3">
    <source>
        <dbReference type="ARBA" id="ARBA00022475"/>
    </source>
</evidence>
<dbReference type="InterPro" id="IPR051393">
    <property type="entry name" value="ABC_transporter_permease"/>
</dbReference>
<comment type="caution">
    <text evidence="9">The sequence shown here is derived from an EMBL/GenBank/DDBJ whole genome shotgun (WGS) entry which is preliminary data.</text>
</comment>
<name>A0A523RNF1_UNCAE</name>
<proteinExistence type="inferred from homology"/>
<organism evidence="9 10">
    <name type="scientific">Aerophobetes bacterium</name>
    <dbReference type="NCBI Taxonomy" id="2030807"/>
    <lineage>
        <taxon>Bacteria</taxon>
        <taxon>Candidatus Aerophobota</taxon>
    </lineage>
</organism>
<evidence type="ECO:0000256" key="2">
    <source>
        <dbReference type="ARBA" id="ARBA00022448"/>
    </source>
</evidence>
<evidence type="ECO:0000256" key="1">
    <source>
        <dbReference type="ARBA" id="ARBA00004651"/>
    </source>
</evidence>
<dbReference type="SUPFAM" id="SSF161098">
    <property type="entry name" value="MetI-like"/>
    <property type="match status" value="1"/>
</dbReference>
<dbReference type="Proteomes" id="UP000316360">
    <property type="component" value="Unassembled WGS sequence"/>
</dbReference>
<keyword evidence="4 7" id="KW-0812">Transmembrane</keyword>
<keyword evidence="2 7" id="KW-0813">Transport</keyword>
<feature type="transmembrane region" description="Helical" evidence="7">
    <location>
        <begin position="70"/>
        <end position="95"/>
    </location>
</feature>
<protein>
    <submittedName>
        <fullName evidence="9">Sugar ABC transporter permease</fullName>
    </submittedName>
</protein>
<dbReference type="Gene3D" id="1.10.3720.10">
    <property type="entry name" value="MetI-like"/>
    <property type="match status" value="1"/>
</dbReference>
<comment type="similarity">
    <text evidence="7">Belongs to the binding-protein-dependent transport system permease family.</text>
</comment>
<evidence type="ECO:0000256" key="5">
    <source>
        <dbReference type="ARBA" id="ARBA00022989"/>
    </source>
</evidence>
<evidence type="ECO:0000313" key="9">
    <source>
        <dbReference type="EMBL" id="TET07191.1"/>
    </source>
</evidence>
<evidence type="ECO:0000256" key="4">
    <source>
        <dbReference type="ARBA" id="ARBA00022692"/>
    </source>
</evidence>
<sequence length="298" mass="33871">MRAKDLCGYSPFLGPFFFLVVAFFFIPVILIGVISFTGMDAGLQWNFVKLTQYQKLLSDRIVFRVLQNTLIYVSCTLITSVGSGFLIALLTTYFIENENIGVFFRAIWLLPRITPTVVYALLILWILDPTESGLLNTYTKALFNAPPQNWVLDYPMVVIVLLSTLTGASYAVVIFSSSLKAVPRDYIWAAAVDGASRLKTIYYILMPILKWPIMFMIIWQTLSLFTTYELIFLVTDGGPFFKSETWSLYAYHTAFRYFEFGYGAALGMSLVVAGIVVSFLLWRLFRFKKMMEPSKGGD</sequence>
<feature type="transmembrane region" description="Helical" evidence="7">
    <location>
        <begin position="12"/>
        <end position="36"/>
    </location>
</feature>
<dbReference type="Pfam" id="PF00528">
    <property type="entry name" value="BPD_transp_1"/>
    <property type="match status" value="1"/>
</dbReference>
<feature type="transmembrane region" description="Helical" evidence="7">
    <location>
        <begin position="260"/>
        <end position="285"/>
    </location>
</feature>
<keyword evidence="5 7" id="KW-1133">Transmembrane helix</keyword>
<evidence type="ECO:0000313" key="10">
    <source>
        <dbReference type="Proteomes" id="UP000316360"/>
    </source>
</evidence>
<dbReference type="InterPro" id="IPR035906">
    <property type="entry name" value="MetI-like_sf"/>
</dbReference>
<evidence type="ECO:0000259" key="8">
    <source>
        <dbReference type="PROSITE" id="PS50928"/>
    </source>
</evidence>
<accession>A0A523RNF1</accession>
<dbReference type="PANTHER" id="PTHR30193">
    <property type="entry name" value="ABC TRANSPORTER PERMEASE PROTEIN"/>
    <property type="match status" value="1"/>
</dbReference>
<dbReference type="PROSITE" id="PS50928">
    <property type="entry name" value="ABC_TM1"/>
    <property type="match status" value="1"/>
</dbReference>
<dbReference type="EMBL" id="SOKJ01000438">
    <property type="protein sequence ID" value="TET07191.1"/>
    <property type="molecule type" value="Genomic_DNA"/>
</dbReference>
<dbReference type="AlphaFoldDB" id="A0A523RNF1"/>
<keyword evidence="6 7" id="KW-0472">Membrane</keyword>
<feature type="transmembrane region" description="Helical" evidence="7">
    <location>
        <begin position="200"/>
        <end position="219"/>
    </location>
</feature>
<dbReference type="InterPro" id="IPR000515">
    <property type="entry name" value="MetI-like"/>
</dbReference>
<gene>
    <name evidence="9" type="ORF">E3J84_07710</name>
</gene>
<dbReference type="CDD" id="cd06261">
    <property type="entry name" value="TM_PBP2"/>
    <property type="match status" value="1"/>
</dbReference>
<dbReference type="GO" id="GO:0005886">
    <property type="term" value="C:plasma membrane"/>
    <property type="evidence" value="ECO:0007669"/>
    <property type="project" value="UniProtKB-SubCell"/>
</dbReference>
<evidence type="ECO:0000256" key="7">
    <source>
        <dbReference type="RuleBase" id="RU363032"/>
    </source>
</evidence>
<feature type="transmembrane region" description="Helical" evidence="7">
    <location>
        <begin position="156"/>
        <end position="179"/>
    </location>
</feature>
<feature type="domain" description="ABC transmembrane type-1" evidence="8">
    <location>
        <begin position="66"/>
        <end position="281"/>
    </location>
</feature>
<comment type="subcellular location">
    <subcellularLocation>
        <location evidence="1 7">Cell membrane</location>
        <topology evidence="1 7">Multi-pass membrane protein</topology>
    </subcellularLocation>
</comment>
<evidence type="ECO:0000256" key="6">
    <source>
        <dbReference type="ARBA" id="ARBA00023136"/>
    </source>
</evidence>
<reference evidence="9 10" key="1">
    <citation type="submission" date="2019-03" db="EMBL/GenBank/DDBJ databases">
        <title>Metabolic potential of uncultured bacteria and archaea associated with petroleum seepage in deep-sea sediments.</title>
        <authorList>
            <person name="Dong X."/>
            <person name="Hubert C."/>
        </authorList>
    </citation>
    <scope>NUCLEOTIDE SEQUENCE [LARGE SCALE GENOMIC DNA]</scope>
    <source>
        <strain evidence="9">E44_bin7</strain>
    </source>
</reference>